<dbReference type="PROSITE" id="PS50853">
    <property type="entry name" value="FN3"/>
    <property type="match status" value="2"/>
</dbReference>
<reference evidence="6" key="1">
    <citation type="submission" date="2021-10" db="EMBL/GenBank/DDBJ databases">
        <title>Tropical sea cucumber genome reveals ecological adaptation and Cuvierian tubules defense mechanism.</title>
        <authorList>
            <person name="Chen T."/>
        </authorList>
    </citation>
    <scope>NUCLEOTIDE SEQUENCE</scope>
    <source>
        <strain evidence="6">Nanhai2018</strain>
        <tissue evidence="6">Muscle</tissue>
    </source>
</reference>
<dbReference type="CDD" id="cd00055">
    <property type="entry name" value="EGF_Lam"/>
    <property type="match status" value="2"/>
</dbReference>
<comment type="caution">
    <text evidence="6">The sequence shown here is derived from an EMBL/GenBank/DDBJ whole genome shotgun (WGS) entry which is preliminary data.</text>
</comment>
<accession>A0A9Q1C8N8</accession>
<evidence type="ECO:0000313" key="7">
    <source>
        <dbReference type="Proteomes" id="UP001152320"/>
    </source>
</evidence>
<protein>
    <submittedName>
        <fullName evidence="6">Angiopoietin-1 receptor</fullName>
    </submittedName>
</protein>
<dbReference type="PANTHER" id="PTHR26391:SF18">
    <property type="entry name" value="PROTEIN KINASE RECEPTOR TIE-1, PUTATIVE-RELATED"/>
    <property type="match status" value="1"/>
</dbReference>
<evidence type="ECO:0000259" key="5">
    <source>
        <dbReference type="PROSITE" id="PS50853"/>
    </source>
</evidence>
<dbReference type="SUPFAM" id="SSF49265">
    <property type="entry name" value="Fibronectin type III"/>
    <property type="match status" value="2"/>
</dbReference>
<organism evidence="6 7">
    <name type="scientific">Holothuria leucospilota</name>
    <name type="common">Black long sea cucumber</name>
    <name type="synonym">Mertensiothuria leucospilota</name>
    <dbReference type="NCBI Taxonomy" id="206669"/>
    <lineage>
        <taxon>Eukaryota</taxon>
        <taxon>Metazoa</taxon>
        <taxon>Echinodermata</taxon>
        <taxon>Eleutherozoa</taxon>
        <taxon>Echinozoa</taxon>
        <taxon>Holothuroidea</taxon>
        <taxon>Aspidochirotacea</taxon>
        <taxon>Aspidochirotida</taxon>
        <taxon>Holothuriidae</taxon>
        <taxon>Holothuria</taxon>
    </lineage>
</organism>
<comment type="caution">
    <text evidence="1">Lacks conserved residue(s) required for the propagation of feature annotation.</text>
</comment>
<name>A0A9Q1C8N8_HOLLE</name>
<feature type="domain" description="EGF-like" evidence="4">
    <location>
        <begin position="275"/>
        <end position="311"/>
    </location>
</feature>
<proteinExistence type="predicted"/>
<dbReference type="AlphaFoldDB" id="A0A9Q1C8N8"/>
<dbReference type="InterPro" id="IPR036116">
    <property type="entry name" value="FN3_sf"/>
</dbReference>
<keyword evidence="1" id="KW-0245">EGF-like domain</keyword>
<keyword evidence="1" id="KW-1015">Disulfide bond</keyword>
<dbReference type="SMART" id="SM00060">
    <property type="entry name" value="FN3"/>
    <property type="match status" value="3"/>
</dbReference>
<dbReference type="InterPro" id="IPR013783">
    <property type="entry name" value="Ig-like_fold"/>
</dbReference>
<dbReference type="PROSITE" id="PS50026">
    <property type="entry name" value="EGF_3"/>
    <property type="match status" value="1"/>
</dbReference>
<evidence type="ECO:0000256" key="2">
    <source>
        <dbReference type="SAM" id="MobiDB-lite"/>
    </source>
</evidence>
<feature type="transmembrane region" description="Helical" evidence="3">
    <location>
        <begin position="877"/>
        <end position="901"/>
    </location>
</feature>
<dbReference type="EMBL" id="JAIZAY010000006">
    <property type="protein sequence ID" value="KAJ8040205.1"/>
    <property type="molecule type" value="Genomic_DNA"/>
</dbReference>
<keyword evidence="3" id="KW-0472">Membrane</keyword>
<feature type="region of interest" description="Disordered" evidence="2">
    <location>
        <begin position="948"/>
        <end position="1012"/>
    </location>
</feature>
<dbReference type="PANTHER" id="PTHR26391">
    <property type="entry name" value="INACTIVE TYROSINE-PROTEIN KINASE 7"/>
    <property type="match status" value="1"/>
</dbReference>
<dbReference type="FunFam" id="2.170.300.10:FF:000003">
    <property type="entry name" value="tyrosine-protein kinase receptor Tie-1 isoform X1"/>
    <property type="match status" value="1"/>
</dbReference>
<dbReference type="Proteomes" id="UP001152320">
    <property type="component" value="Chromosome 6"/>
</dbReference>
<evidence type="ECO:0000256" key="1">
    <source>
        <dbReference type="PROSITE-ProRule" id="PRU00076"/>
    </source>
</evidence>
<dbReference type="Gene3D" id="2.60.40.10">
    <property type="entry name" value="Immunoglobulins"/>
    <property type="match status" value="4"/>
</dbReference>
<dbReference type="InterPro" id="IPR002049">
    <property type="entry name" value="LE_dom"/>
</dbReference>
<gene>
    <name evidence="6" type="ORF">HOLleu_14434</name>
</gene>
<keyword evidence="6" id="KW-0675">Receptor</keyword>
<keyword evidence="3" id="KW-1133">Transmembrane helix</keyword>
<feature type="domain" description="Fibronectin type-III" evidence="5">
    <location>
        <begin position="668"/>
        <end position="767"/>
    </location>
</feature>
<dbReference type="Pfam" id="PF00041">
    <property type="entry name" value="fn3"/>
    <property type="match status" value="2"/>
</dbReference>
<feature type="compositionally biased region" description="Basic and acidic residues" evidence="2">
    <location>
        <begin position="956"/>
        <end position="969"/>
    </location>
</feature>
<dbReference type="PROSITE" id="PS00022">
    <property type="entry name" value="EGF_1"/>
    <property type="match status" value="1"/>
</dbReference>
<sequence>MTYEVNAVKRLFFKFEHLHIRLLIENCLLEACIYSSSGHCPTHYIMEQNSVSIALFISMRLLLVSGSGEEYVRLTLLSINHFKSEEDSLYQCRLSDPDNDPEQVTVESLRTGWTRETAEENPDPPDVVYYEETSYPYHRVEMINNGNDNAFGVFACKTTKSGKRETIVSTTKMRSDADIVPENALFTQTVSIGDRHVSIRMINTTKEKSVEKFRWRNNTHLWVDTNVGVDTFTIGEPIELYHAGIYECHIAGERSLAKHGLNLLIVRACPSTRWGPPDCEGVCDSCYNGGVCDEKTGKCVCAPGFHGENCLKACGGNRYGYTCTQRCTYAEDDDKTKCKKYLFCLVHPFGCRCSTGYEGLDCEKECNENTFGASCLQSCHCVSDRCNRYTGECEGTDTSCDPGWTGANCQECLEGYFGSDCDQECHCSSDKCNKESGLCQSGGCLPQWADLFPPYSCKTGLYISVYTKVNARVPVPVSCTAVQGSADSLGGLDLVLSRNYQSLNETNIRLENVSSLEDTKTAWFKVENVEEENELFCQLRSNNERVAVMNITIDVYDLPELVTAPNFIKTSSTTVTISWAAWDESNKGTPPVIAYILYYKLSNDLDWKIATTYQVRDYQDEYNATVRHLDPDTLYDFSVAAVREGPGGEGPKSPVLKEQKTKCDAGKLPENVQAKILGDRQELVEISWQIPSEGMPCGAGITKFTVYYSRLESDVIQIDVPEPTATSFILSYLTAGWSYTFYVTLSTSDGESEESNKVEIIVPVLPSLRSLPLLRSVTCDSATIVWKKWTEGTDQGTPPVVEYIPYHRMNAWFEWVLGDSVTHSDTVGEYQYTFHNLKEDSTYEFCVVVVREGYGGEGDKTGVLQQNTALCLGPPGYVVAISVLIPVTILLLIAAAVVVFFKRNRSNKNVSSAPRISEDYNYENSGYKGTDKNFSLEENDVGTRKSAYEGMKQHKKAIDKQETTAKTESEYEIPNANKTSHGNLPKRQLFGGNSVREENLYEVPNEPEDFQI</sequence>
<dbReference type="InterPro" id="IPR000742">
    <property type="entry name" value="EGF"/>
</dbReference>
<evidence type="ECO:0000259" key="4">
    <source>
        <dbReference type="PROSITE" id="PS50026"/>
    </source>
</evidence>
<dbReference type="OrthoDB" id="18487at2759"/>
<evidence type="ECO:0000256" key="3">
    <source>
        <dbReference type="SAM" id="Phobius"/>
    </source>
</evidence>
<keyword evidence="3" id="KW-0812">Transmembrane</keyword>
<dbReference type="CDD" id="cd00063">
    <property type="entry name" value="FN3"/>
    <property type="match status" value="3"/>
</dbReference>
<dbReference type="InterPro" id="IPR003961">
    <property type="entry name" value="FN3_dom"/>
</dbReference>
<feature type="domain" description="Fibronectin type-III" evidence="5">
    <location>
        <begin position="561"/>
        <end position="664"/>
    </location>
</feature>
<dbReference type="Gene3D" id="2.170.300.10">
    <property type="entry name" value="Tie2 ligand-binding domain superfamily"/>
    <property type="match status" value="1"/>
</dbReference>
<feature type="disulfide bond" evidence="1">
    <location>
        <begin position="301"/>
        <end position="310"/>
    </location>
</feature>
<evidence type="ECO:0000313" key="6">
    <source>
        <dbReference type="EMBL" id="KAJ8040205.1"/>
    </source>
</evidence>
<keyword evidence="7" id="KW-1185">Reference proteome</keyword>